<reference evidence="5" key="1">
    <citation type="submission" date="2023-04" db="EMBL/GenBank/DDBJ databases">
        <title>Ambrosiozyma monospora NBRC 1965.</title>
        <authorList>
            <person name="Ichikawa N."/>
            <person name="Sato H."/>
            <person name="Tonouchi N."/>
        </authorList>
    </citation>
    <scope>NUCLEOTIDE SEQUENCE</scope>
    <source>
        <strain evidence="5">NBRC 1965</strain>
    </source>
</reference>
<dbReference type="InterPro" id="IPR029071">
    <property type="entry name" value="Ubiquitin-like_domsf"/>
</dbReference>
<dbReference type="OrthoDB" id="5273213at2759"/>
<dbReference type="SMART" id="SM01052">
    <property type="entry name" value="CAP_GLY"/>
    <property type="match status" value="1"/>
</dbReference>
<dbReference type="Pfam" id="PF01302">
    <property type="entry name" value="CAP_GLY"/>
    <property type="match status" value="1"/>
</dbReference>
<proteinExistence type="predicted"/>
<dbReference type="AlphaFoldDB" id="A0A9W6YU90"/>
<dbReference type="EMBL" id="BSXU01002600">
    <property type="protein sequence ID" value="GMG38730.1"/>
    <property type="molecule type" value="Genomic_DNA"/>
</dbReference>
<protein>
    <submittedName>
        <fullName evidence="5">Unnamed protein product</fullName>
    </submittedName>
</protein>
<sequence length="560" mass="63845">MATLNLHNDQLPHFEKEKENMDSITILEQEYHIGSRISIDSQLATVRFIGHIPQWPNNTAIGIEWDDEERGKNDGSLDGIQYFETNGGGKSGSFMKLDLQGRKLKKFNQIRSLFDGLIYQYGSGIDFNDESNDKKDIAENGNQLLDKFYVDLGTRVMESYGFEKLARIQSDFKNLDVVSMSRLCIGNEFGISLEKLGKMLCNLQTLDLGFNLIDNWNVIVELTAHLRNLVSITLNGNRFNNLGESVNIYTGSKIQKMSLAFCGLVYNDTKFIEVALNPFSKTVLHLNLAANKFNNETINLLSSLSKFSKLEILDLSYNDFIQIDVMFFKTLESLKTLNLSHNRIHFGDTVTGQKLPHITSLDLSGNQIREWDEIDTLRELFPNLESIKLIDNPVFEGTDAIEALDVAIGQLLSRLPNVTKVDGTTYTQDQRKNYELYFISSVSSNRIKYNMKSSNWIRLCNKHGISDKQQSKLSPNLHDGIILDVFFQDSLAFKQMVLPHCYTVGKLRGYASRKLGFNVLDFKLYFAFVETSTQLEVLKNDQELLGRFNLHDGDFIFVKQ</sequence>
<dbReference type="SUPFAM" id="SSF54236">
    <property type="entry name" value="Ubiquitin-like"/>
    <property type="match status" value="1"/>
</dbReference>
<keyword evidence="1" id="KW-0433">Leucine-rich repeat</keyword>
<dbReference type="InterPro" id="IPR036859">
    <property type="entry name" value="CAP-Gly_dom_sf"/>
</dbReference>
<evidence type="ECO:0000256" key="2">
    <source>
        <dbReference type="ARBA" id="ARBA00022737"/>
    </source>
</evidence>
<dbReference type="InterPro" id="IPR003591">
    <property type="entry name" value="Leu-rich_rpt_typical-subtyp"/>
</dbReference>
<dbReference type="GO" id="GO:0005737">
    <property type="term" value="C:cytoplasm"/>
    <property type="evidence" value="ECO:0007669"/>
    <property type="project" value="TreeGrafter"/>
</dbReference>
<keyword evidence="2" id="KW-0677">Repeat</keyword>
<keyword evidence="6" id="KW-1185">Reference proteome</keyword>
<evidence type="ECO:0000259" key="4">
    <source>
        <dbReference type="PROSITE" id="PS50245"/>
    </source>
</evidence>
<dbReference type="SUPFAM" id="SSF52047">
    <property type="entry name" value="RNI-like"/>
    <property type="match status" value="1"/>
</dbReference>
<evidence type="ECO:0000256" key="3">
    <source>
        <dbReference type="ARBA" id="ARBA00023186"/>
    </source>
</evidence>
<dbReference type="PROSITE" id="PS00845">
    <property type="entry name" value="CAP_GLY_1"/>
    <property type="match status" value="1"/>
</dbReference>
<gene>
    <name evidence="5" type="ORF">Amon01_000501100</name>
</gene>
<dbReference type="PROSITE" id="PS51450">
    <property type="entry name" value="LRR"/>
    <property type="match status" value="2"/>
</dbReference>
<dbReference type="Gene3D" id="3.80.10.10">
    <property type="entry name" value="Ribonuclease Inhibitor"/>
    <property type="match status" value="2"/>
</dbReference>
<organism evidence="5 6">
    <name type="scientific">Ambrosiozyma monospora</name>
    <name type="common">Yeast</name>
    <name type="synonym">Endomycopsis monosporus</name>
    <dbReference type="NCBI Taxonomy" id="43982"/>
    <lineage>
        <taxon>Eukaryota</taxon>
        <taxon>Fungi</taxon>
        <taxon>Dikarya</taxon>
        <taxon>Ascomycota</taxon>
        <taxon>Saccharomycotina</taxon>
        <taxon>Pichiomycetes</taxon>
        <taxon>Pichiales</taxon>
        <taxon>Pichiaceae</taxon>
        <taxon>Ambrosiozyma</taxon>
    </lineage>
</organism>
<dbReference type="InterPro" id="IPR001611">
    <property type="entry name" value="Leu-rich_rpt"/>
</dbReference>
<dbReference type="Pfam" id="PF13855">
    <property type="entry name" value="LRR_8"/>
    <property type="match status" value="1"/>
</dbReference>
<keyword evidence="3" id="KW-0143">Chaperone</keyword>
<dbReference type="PROSITE" id="PS50245">
    <property type="entry name" value="CAP_GLY_2"/>
    <property type="match status" value="1"/>
</dbReference>
<dbReference type="InterPro" id="IPR000938">
    <property type="entry name" value="CAP-Gly_domain"/>
</dbReference>
<dbReference type="InterPro" id="IPR032675">
    <property type="entry name" value="LRR_dom_sf"/>
</dbReference>
<evidence type="ECO:0000313" key="6">
    <source>
        <dbReference type="Proteomes" id="UP001165063"/>
    </source>
</evidence>
<dbReference type="PANTHER" id="PTHR15454">
    <property type="entry name" value="NISCHARIN RELATED"/>
    <property type="match status" value="1"/>
</dbReference>
<dbReference type="Proteomes" id="UP001165063">
    <property type="component" value="Unassembled WGS sequence"/>
</dbReference>
<feature type="domain" description="CAP-Gly" evidence="4">
    <location>
        <begin position="61"/>
        <end position="96"/>
    </location>
</feature>
<dbReference type="SMART" id="SM00369">
    <property type="entry name" value="LRR_TYP"/>
    <property type="match status" value="5"/>
</dbReference>
<evidence type="ECO:0000313" key="5">
    <source>
        <dbReference type="EMBL" id="GMG38730.1"/>
    </source>
</evidence>
<comment type="caution">
    <text evidence="5">The sequence shown here is derived from an EMBL/GenBank/DDBJ whole genome shotgun (WGS) entry which is preliminary data.</text>
</comment>
<name>A0A9W6YU90_AMBMO</name>
<dbReference type="SUPFAM" id="SSF74924">
    <property type="entry name" value="Cap-Gly domain"/>
    <property type="match status" value="1"/>
</dbReference>
<accession>A0A9W6YU90</accession>
<evidence type="ECO:0000256" key="1">
    <source>
        <dbReference type="ARBA" id="ARBA00022614"/>
    </source>
</evidence>
<dbReference type="SMART" id="SM00365">
    <property type="entry name" value="LRR_SD22"/>
    <property type="match status" value="3"/>
</dbReference>
<dbReference type="Gene3D" id="2.30.30.190">
    <property type="entry name" value="CAP Gly-rich-like domain"/>
    <property type="match status" value="1"/>
</dbReference>